<dbReference type="GO" id="GO:0042147">
    <property type="term" value="P:retrograde transport, endosome to Golgi"/>
    <property type="evidence" value="ECO:0007669"/>
    <property type="project" value="InterPro"/>
</dbReference>
<dbReference type="EMBL" id="LK391711">
    <property type="protein sequence ID" value="CDR97947.1"/>
    <property type="molecule type" value="Genomic_DNA"/>
</dbReference>
<dbReference type="Pfam" id="PF04100">
    <property type="entry name" value="Vps53_N"/>
    <property type="match status" value="1"/>
</dbReference>
<dbReference type="GeneID" id="24566488"/>
<proteinExistence type="predicted"/>
<name>A0A061DCQ9_BABBI</name>
<dbReference type="PANTHER" id="PTHR12820:SF0">
    <property type="entry name" value="VACUOLAR PROTEIN SORTING-ASSOCIATED PROTEIN 53 HOMOLOG"/>
    <property type="match status" value="1"/>
</dbReference>
<feature type="domain" description="Vps53 N-terminal" evidence="1">
    <location>
        <begin position="18"/>
        <end position="408"/>
    </location>
</feature>
<dbReference type="GO" id="GO:0005829">
    <property type="term" value="C:cytosol"/>
    <property type="evidence" value="ECO:0007669"/>
    <property type="project" value="GOC"/>
</dbReference>
<reference evidence="3" key="1">
    <citation type="journal article" date="2014" name="Nucleic Acids Res.">
        <title>The evolutionary dynamics of variant antigen genes in Babesia reveal a history of genomic innovation underlying host-parasite interaction.</title>
        <authorList>
            <person name="Jackson A.P."/>
            <person name="Otto T.D."/>
            <person name="Darby A."/>
            <person name="Ramaprasad A."/>
            <person name="Xia D."/>
            <person name="Echaide I.E."/>
            <person name="Farber M."/>
            <person name="Gahlot S."/>
            <person name="Gamble J."/>
            <person name="Gupta D."/>
            <person name="Gupta Y."/>
            <person name="Jackson L."/>
            <person name="Malandrin L."/>
            <person name="Malas T.B."/>
            <person name="Moussa E."/>
            <person name="Nair M."/>
            <person name="Reid A.J."/>
            <person name="Sanders M."/>
            <person name="Sharma J."/>
            <person name="Tracey A."/>
            <person name="Quail M.A."/>
            <person name="Weir W."/>
            <person name="Wastling J.M."/>
            <person name="Hall N."/>
            <person name="Willadsen P."/>
            <person name="Lingelbach K."/>
            <person name="Shiels B."/>
            <person name="Tait A."/>
            <person name="Berriman M."/>
            <person name="Allred D.R."/>
            <person name="Pain A."/>
        </authorList>
    </citation>
    <scope>NUCLEOTIDE SEQUENCE [LARGE SCALE GENOMIC DNA]</scope>
    <source>
        <strain evidence="3">Bond</strain>
    </source>
</reference>
<dbReference type="PANTHER" id="PTHR12820">
    <property type="entry name" value="VACUOLAR SORTING PROTEIN 53"/>
    <property type="match status" value="1"/>
</dbReference>
<dbReference type="InterPro" id="IPR039766">
    <property type="entry name" value="Vps53"/>
</dbReference>
<dbReference type="AlphaFoldDB" id="A0A061DCQ9"/>
<gene>
    <name evidence="2" type="ORF">BBBOND_0404350</name>
</gene>
<dbReference type="OMA" id="QQFYHTI"/>
<dbReference type="InterPro" id="IPR007234">
    <property type="entry name" value="Vps53_N"/>
</dbReference>
<evidence type="ECO:0000313" key="2">
    <source>
        <dbReference type="EMBL" id="CDR97947.1"/>
    </source>
</evidence>
<organism evidence="2 3">
    <name type="scientific">Babesia bigemina</name>
    <dbReference type="NCBI Taxonomy" id="5866"/>
    <lineage>
        <taxon>Eukaryota</taxon>
        <taxon>Sar</taxon>
        <taxon>Alveolata</taxon>
        <taxon>Apicomplexa</taxon>
        <taxon>Aconoidasida</taxon>
        <taxon>Piroplasmida</taxon>
        <taxon>Babesiidae</taxon>
        <taxon>Babesia</taxon>
    </lineage>
</organism>
<evidence type="ECO:0000259" key="1">
    <source>
        <dbReference type="Pfam" id="PF04100"/>
    </source>
</evidence>
<dbReference type="KEGG" id="bbig:BBBOND_0404350"/>
<dbReference type="RefSeq" id="XP_012770133.1">
    <property type="nucleotide sequence ID" value="XM_012914679.1"/>
</dbReference>
<dbReference type="STRING" id="5866.A0A061DCQ9"/>
<protein>
    <submittedName>
        <fullName evidence="2">Vps53-like family protein, putative</fullName>
    </submittedName>
</protein>
<dbReference type="OrthoDB" id="10261632at2759"/>
<dbReference type="GO" id="GO:0000938">
    <property type="term" value="C:GARP complex"/>
    <property type="evidence" value="ECO:0007669"/>
    <property type="project" value="InterPro"/>
</dbReference>
<sequence>MEGIEEAPRYDLAKFVDNPVEFLNEHFTDECNFADIDALIAEVKGEMRQQDCKLMEVINDKAISIEMAHERFEKLQCATNDLIAQMAEIQIPTMRGEQSLKILTADIRALNHAKNNICNTITNLKRILMLSTMLESLREKAKNRKYNEAAGLAVVVRELYQLVTPLREAPPVVRLLTACKTVMNNLKQQITEDLEVMLALSTTQKYMDTPLELEEVCKCADAIDEGIRQHIATKYAQHVTKSYESMFSTTFDLKTLDNINERFAWLRRTINEFDELYGTGVPEFWRIQATGAWAFFEACRSQVVATLTRSKEQFDANVILTSLLRCKEFEQELDYRLSNYCDTPTSVERQAIEFPEAVPSPRQTDEADTEQRKPLKGVLSRCFENHLGPWVANEEVQLDVLYQKIVSNGDDAIIMHVLRSAKELFSAISVRLKAVLAVSSEQTLFEMSMVFRRSIGKYQVHLQDKLGKVEKHAPLQKVFKQCGFITATCDYVTEMLEHLNDEIVEAIAPAYKEKVHFNAEKEKINVTKSKAVKRLIDESCKFAPITPNVVAPLKSLEERVIQVITLTVDHLPSGYLHYVTNKVTRGAMAHLKTTIFSLASVTEGYCQQLLLDSYSLQKLLLETVKTLVDPLPLGYLEATSSEMDKLQTLIKVLNSAASHTDAFEALLIENGGTCTKKELDQILAIHRKKQPLPCLGAFAVLLVFRCEPAAQIDVHATSHLFQLARDVSRVHRNRLQQADHVEQLAVTLVAVKLTDQNGVALLQRAGHAVVVEQDNAAQVTTQLAQVLDVRPFELGAAVPVDATDDGEPPTIGNVRRHWVGVVGPQHNLVVVDQLAEEPVRVGALLHLPPGATVVLKLGHHLVQVDHKGREVRRIVQQLHVR</sequence>
<dbReference type="VEuPathDB" id="PiroplasmaDB:BBBOND_0404350"/>
<evidence type="ECO:0000313" key="3">
    <source>
        <dbReference type="Proteomes" id="UP000033188"/>
    </source>
</evidence>
<accession>A0A061DCQ9</accession>
<dbReference type="Proteomes" id="UP000033188">
    <property type="component" value="Chromosome 5"/>
</dbReference>
<keyword evidence="3" id="KW-1185">Reference proteome</keyword>